<dbReference type="InterPro" id="IPR011006">
    <property type="entry name" value="CheY-like_superfamily"/>
</dbReference>
<evidence type="ECO:0000313" key="5">
    <source>
        <dbReference type="Proteomes" id="UP000248918"/>
    </source>
</evidence>
<evidence type="ECO:0000256" key="1">
    <source>
        <dbReference type="ARBA" id="ARBA00022553"/>
    </source>
</evidence>
<comment type="caution">
    <text evidence="4">The sequence shown here is derived from an EMBL/GenBank/DDBJ whole genome shotgun (WGS) entry which is preliminary data.</text>
</comment>
<dbReference type="Gene3D" id="3.40.50.2300">
    <property type="match status" value="1"/>
</dbReference>
<feature type="modified residue" description="4-aspartylphosphate" evidence="2">
    <location>
        <position position="108"/>
    </location>
</feature>
<reference evidence="4 5" key="1">
    <citation type="submission" date="2018-06" db="EMBL/GenBank/DDBJ databases">
        <title>Genomic Encyclopedia of Type Strains, Phase III (KMG-III): the genomes of soil and plant-associated and newly described type strains.</title>
        <authorList>
            <person name="Whitman W."/>
        </authorList>
    </citation>
    <scope>NUCLEOTIDE SEQUENCE [LARGE SCALE GENOMIC DNA]</scope>
    <source>
        <strain evidence="4 5">LMG 23644</strain>
    </source>
</reference>
<name>A0A329BKF5_9BURK</name>
<dbReference type="PANTHER" id="PTHR44591:SF3">
    <property type="entry name" value="RESPONSE REGULATORY DOMAIN-CONTAINING PROTEIN"/>
    <property type="match status" value="1"/>
</dbReference>
<dbReference type="PANTHER" id="PTHR44591">
    <property type="entry name" value="STRESS RESPONSE REGULATOR PROTEIN 1"/>
    <property type="match status" value="1"/>
</dbReference>
<organism evidence="4 5">
    <name type="scientific">Paraburkholderia bryophila</name>
    <dbReference type="NCBI Taxonomy" id="420952"/>
    <lineage>
        <taxon>Bacteria</taxon>
        <taxon>Pseudomonadati</taxon>
        <taxon>Pseudomonadota</taxon>
        <taxon>Betaproteobacteria</taxon>
        <taxon>Burkholderiales</taxon>
        <taxon>Burkholderiaceae</taxon>
        <taxon>Paraburkholderia</taxon>
    </lineage>
</organism>
<dbReference type="GO" id="GO:0000160">
    <property type="term" value="P:phosphorelay signal transduction system"/>
    <property type="evidence" value="ECO:0007669"/>
    <property type="project" value="InterPro"/>
</dbReference>
<dbReference type="Proteomes" id="UP000248918">
    <property type="component" value="Unassembled WGS sequence"/>
</dbReference>
<dbReference type="SUPFAM" id="SSF52172">
    <property type="entry name" value="CheY-like"/>
    <property type="match status" value="1"/>
</dbReference>
<dbReference type="STRING" id="1169143.GCA_000383275_02807"/>
<dbReference type="EMBL" id="QLTK01000024">
    <property type="protein sequence ID" value="RAS22320.1"/>
    <property type="molecule type" value="Genomic_DNA"/>
</dbReference>
<protein>
    <submittedName>
        <fullName evidence="4">Response regulator receiver domain-containing protein</fullName>
    </submittedName>
</protein>
<dbReference type="InterPro" id="IPR001789">
    <property type="entry name" value="Sig_transdc_resp-reg_receiver"/>
</dbReference>
<evidence type="ECO:0000313" key="4">
    <source>
        <dbReference type="EMBL" id="RAS22320.1"/>
    </source>
</evidence>
<dbReference type="AlphaFoldDB" id="A0A329BKF5"/>
<evidence type="ECO:0000256" key="2">
    <source>
        <dbReference type="PROSITE-ProRule" id="PRU00169"/>
    </source>
</evidence>
<proteinExistence type="predicted"/>
<sequence length="183" mass="20343">MRDAYCRIAGANLARTPRVAPTGRRKNKEKRVRLDDRMDDNDDVVVWRPIQYAMASHRRVLVVDDYREAAEALQMLLNADGFECRALEDPLAVCDLACEWQPFAVVLDIRMPGLDGLELARRLRAHPDTSHMLLVACTASASRDDRARAKAVGFDAHCAKPLTPERLLRVLESAAALPAVGPS</sequence>
<evidence type="ECO:0000259" key="3">
    <source>
        <dbReference type="PROSITE" id="PS50110"/>
    </source>
</evidence>
<gene>
    <name evidence="4" type="ORF">BX591_12430</name>
</gene>
<dbReference type="InterPro" id="IPR050595">
    <property type="entry name" value="Bact_response_regulator"/>
</dbReference>
<dbReference type="PROSITE" id="PS50110">
    <property type="entry name" value="RESPONSE_REGULATORY"/>
    <property type="match status" value="1"/>
</dbReference>
<accession>A0A329BKF5</accession>
<feature type="domain" description="Response regulatory" evidence="3">
    <location>
        <begin position="59"/>
        <end position="175"/>
    </location>
</feature>
<dbReference type="Pfam" id="PF00072">
    <property type="entry name" value="Response_reg"/>
    <property type="match status" value="1"/>
</dbReference>
<keyword evidence="1 2" id="KW-0597">Phosphoprotein</keyword>
<dbReference type="SMART" id="SM00448">
    <property type="entry name" value="REC"/>
    <property type="match status" value="1"/>
</dbReference>